<evidence type="ECO:0000313" key="2">
    <source>
        <dbReference type="EMBL" id="CAE7185428.1"/>
    </source>
</evidence>
<sequence length="152" mass="16151">ASDAPLSPPPSAIDASFNKYQGASSVGDKAEQLSGEGDAEKVGYMHAYSARYARLTGEARPTVQARSSTSHPNVRFAADPVVPAGEPATSTRTTEDYVSSWPTFPRANGILERVWGHSHHPGRSAIRSSRSVGGFFRAATSYTLAEQATARV</sequence>
<name>A0A8H3E8A1_9AGAM</name>
<feature type="non-terminal residue" evidence="2">
    <location>
        <position position="1"/>
    </location>
</feature>
<reference evidence="2" key="1">
    <citation type="submission" date="2021-01" db="EMBL/GenBank/DDBJ databases">
        <authorList>
            <person name="Kaushik A."/>
        </authorList>
    </citation>
    <scope>NUCLEOTIDE SEQUENCE</scope>
    <source>
        <strain evidence="2">AG5</strain>
    </source>
</reference>
<dbReference type="AlphaFoldDB" id="A0A8H3E8A1"/>
<comment type="caution">
    <text evidence="2">The sequence shown here is derived from an EMBL/GenBank/DDBJ whole genome shotgun (WGS) entry which is preliminary data.</text>
</comment>
<feature type="region of interest" description="Disordered" evidence="1">
    <location>
        <begin position="59"/>
        <end position="96"/>
    </location>
</feature>
<protein>
    <submittedName>
        <fullName evidence="2">Uncharacterized protein</fullName>
    </submittedName>
</protein>
<evidence type="ECO:0000313" key="3">
    <source>
        <dbReference type="Proteomes" id="UP000663827"/>
    </source>
</evidence>
<gene>
    <name evidence="2" type="ORF">RDB_LOCUS121762</name>
</gene>
<accession>A0A8H3E8A1</accession>
<evidence type="ECO:0000256" key="1">
    <source>
        <dbReference type="SAM" id="MobiDB-lite"/>
    </source>
</evidence>
<organism evidence="2 3">
    <name type="scientific">Rhizoctonia solani</name>
    <dbReference type="NCBI Taxonomy" id="456999"/>
    <lineage>
        <taxon>Eukaryota</taxon>
        <taxon>Fungi</taxon>
        <taxon>Dikarya</taxon>
        <taxon>Basidiomycota</taxon>
        <taxon>Agaricomycotina</taxon>
        <taxon>Agaricomycetes</taxon>
        <taxon>Cantharellales</taxon>
        <taxon>Ceratobasidiaceae</taxon>
        <taxon>Rhizoctonia</taxon>
    </lineage>
</organism>
<dbReference type="Proteomes" id="UP000663827">
    <property type="component" value="Unassembled WGS sequence"/>
</dbReference>
<proteinExistence type="predicted"/>
<dbReference type="EMBL" id="CAJNJQ010002808">
    <property type="protein sequence ID" value="CAE7185428.1"/>
    <property type="molecule type" value="Genomic_DNA"/>
</dbReference>